<protein>
    <recommendedName>
        <fullName evidence="4">PD-(D/E)XK nuclease family transposase</fullName>
    </recommendedName>
</protein>
<gene>
    <name evidence="2" type="ORF">LKD70_05145</name>
</gene>
<comment type="caution">
    <text evidence="2">The sequence shown here is derived from an EMBL/GenBank/DDBJ whole genome shotgun (WGS) entry which is preliminary data.</text>
</comment>
<evidence type="ECO:0000313" key="2">
    <source>
        <dbReference type="EMBL" id="MCC2253824.1"/>
    </source>
</evidence>
<name>A0ABS8FW72_9FIRM</name>
<accession>A0ABS8FW72</accession>
<dbReference type="Proteomes" id="UP001198151">
    <property type="component" value="Unassembled WGS sequence"/>
</dbReference>
<sequence length="156" mass="18516">MASSAEVSRSRSDVAAGRDSGFLKEGKKFAFIPLDNFRNILHNKGIRTKLEAWLTFLSIDDPEWIGRLIDQYPQFRRYYEEIYELCLSTEKVMGMFSKELQELDRNTVQYMIDEMQDKIDEQKKDLGQKQDIIEKQKREIERLKAELESRQPETDR</sequence>
<dbReference type="EMBL" id="JAJEQX010000006">
    <property type="protein sequence ID" value="MCC2253824.1"/>
    <property type="molecule type" value="Genomic_DNA"/>
</dbReference>
<organism evidence="2 3">
    <name type="scientific">Ruminococcus turbiniformis</name>
    <dbReference type="NCBI Taxonomy" id="2881258"/>
    <lineage>
        <taxon>Bacteria</taxon>
        <taxon>Bacillati</taxon>
        <taxon>Bacillota</taxon>
        <taxon>Clostridia</taxon>
        <taxon>Eubacteriales</taxon>
        <taxon>Oscillospiraceae</taxon>
        <taxon>Ruminococcus</taxon>
    </lineage>
</organism>
<keyword evidence="1" id="KW-0175">Coiled coil</keyword>
<evidence type="ECO:0008006" key="4">
    <source>
        <dbReference type="Google" id="ProtNLM"/>
    </source>
</evidence>
<reference evidence="2 3" key="1">
    <citation type="submission" date="2021-10" db="EMBL/GenBank/DDBJ databases">
        <title>Anaerobic single-cell dispensing facilitates the cultivation of human gut bacteria.</title>
        <authorList>
            <person name="Afrizal A."/>
        </authorList>
    </citation>
    <scope>NUCLEOTIDE SEQUENCE [LARGE SCALE GENOMIC DNA]</scope>
    <source>
        <strain evidence="2 3">CLA-AA-H200</strain>
    </source>
</reference>
<evidence type="ECO:0000313" key="3">
    <source>
        <dbReference type="Proteomes" id="UP001198151"/>
    </source>
</evidence>
<feature type="coiled-coil region" evidence="1">
    <location>
        <begin position="112"/>
        <end position="153"/>
    </location>
</feature>
<proteinExistence type="predicted"/>
<evidence type="ECO:0000256" key="1">
    <source>
        <dbReference type="SAM" id="Coils"/>
    </source>
</evidence>
<keyword evidence="3" id="KW-1185">Reference proteome</keyword>
<dbReference type="RefSeq" id="WP_227706961.1">
    <property type="nucleotide sequence ID" value="NZ_JAJEQX010000006.1"/>
</dbReference>